<sequence>MIIFVRSFIADFDGKIKKYFALFDKHAVKYHFVGWPRGTHQKQDSADETYYSRRAQLGGGLRNIVNILLWNCFLFRTLWKKRRQISVVHAIDLDSAACAWLFAKLFRKRVIFDVYDKYTDVRHFPGRLVPLVNRLENFLIQAADLSILADQNRYAQHGLDEHLSNVIVLENVPQEGIRVPLLPEPQHPIKLGYFGVLEPVNRGLEDMLAVVQRHPDKLIFHVVGYGPLAGVFERAAASAPNVVFHGAKSSQEGLAIMGEMDILLGMYYKTVRNHLFASPNKYYEHLMLGRPLVTTVGTPPGQKVSNGHTGWALEEGEDAIARWAESLLPENIVEMAKNARSQWDQVYESYFDTHYKDIYFARVQRLANKAD</sequence>
<accession>A0A356LEN0</accession>
<dbReference type="EMBL" id="DOEK01000018">
    <property type="protein sequence ID" value="HBP29279.1"/>
    <property type="molecule type" value="Genomic_DNA"/>
</dbReference>
<evidence type="ECO:0000313" key="2">
    <source>
        <dbReference type="Proteomes" id="UP000264036"/>
    </source>
</evidence>
<gene>
    <name evidence="1" type="ORF">DD666_07670</name>
</gene>
<organism evidence="1 2">
    <name type="scientific">Advenella kashmirensis</name>
    <dbReference type="NCBI Taxonomy" id="310575"/>
    <lineage>
        <taxon>Bacteria</taxon>
        <taxon>Pseudomonadati</taxon>
        <taxon>Pseudomonadota</taxon>
        <taxon>Betaproteobacteria</taxon>
        <taxon>Burkholderiales</taxon>
        <taxon>Alcaligenaceae</taxon>
    </lineage>
</organism>
<protein>
    <recommendedName>
        <fullName evidence="3">Glycosyltransferase</fullName>
    </recommendedName>
</protein>
<dbReference type="Gene3D" id="3.40.50.2000">
    <property type="entry name" value="Glycogen Phosphorylase B"/>
    <property type="match status" value="1"/>
</dbReference>
<dbReference type="Pfam" id="PF13692">
    <property type="entry name" value="Glyco_trans_1_4"/>
    <property type="match status" value="1"/>
</dbReference>
<proteinExistence type="predicted"/>
<dbReference type="SUPFAM" id="SSF53756">
    <property type="entry name" value="UDP-Glycosyltransferase/glycogen phosphorylase"/>
    <property type="match status" value="1"/>
</dbReference>
<evidence type="ECO:0008006" key="3">
    <source>
        <dbReference type="Google" id="ProtNLM"/>
    </source>
</evidence>
<reference evidence="1 2" key="1">
    <citation type="journal article" date="2018" name="Nat. Biotechnol.">
        <title>A standardized bacterial taxonomy based on genome phylogeny substantially revises the tree of life.</title>
        <authorList>
            <person name="Parks D.H."/>
            <person name="Chuvochina M."/>
            <person name="Waite D.W."/>
            <person name="Rinke C."/>
            <person name="Skarshewski A."/>
            <person name="Chaumeil P.A."/>
            <person name="Hugenholtz P."/>
        </authorList>
    </citation>
    <scope>NUCLEOTIDE SEQUENCE [LARGE SCALE GENOMIC DNA]</scope>
    <source>
        <strain evidence="1">UBA10707</strain>
    </source>
</reference>
<dbReference type="AlphaFoldDB" id="A0A356LEN0"/>
<comment type="caution">
    <text evidence="1">The sequence shown here is derived from an EMBL/GenBank/DDBJ whole genome shotgun (WGS) entry which is preliminary data.</text>
</comment>
<evidence type="ECO:0000313" key="1">
    <source>
        <dbReference type="EMBL" id="HBP29279.1"/>
    </source>
</evidence>
<dbReference type="Proteomes" id="UP000264036">
    <property type="component" value="Unassembled WGS sequence"/>
</dbReference>
<name>A0A356LEN0_9BURK</name>